<keyword evidence="1" id="KW-0560">Oxidoreductase</keyword>
<accession>A0ABW7QEY8</accession>
<evidence type="ECO:0000259" key="3">
    <source>
        <dbReference type="Pfam" id="PF01243"/>
    </source>
</evidence>
<dbReference type="EMBL" id="JBIQWL010000019">
    <property type="protein sequence ID" value="MFH8253231.1"/>
    <property type="molecule type" value="Genomic_DNA"/>
</dbReference>
<dbReference type="Pfam" id="PF01243">
    <property type="entry name" value="PNPOx_N"/>
    <property type="match status" value="1"/>
</dbReference>
<evidence type="ECO:0000313" key="4">
    <source>
        <dbReference type="EMBL" id="MFH8253231.1"/>
    </source>
</evidence>
<comment type="caution">
    <text evidence="4">The sequence shown here is derived from an EMBL/GenBank/DDBJ whole genome shotgun (WGS) entry which is preliminary data.</text>
</comment>
<protein>
    <submittedName>
        <fullName evidence="4">TIGR03668 family PPOX class F420-dependent oxidoreductase</fullName>
    </submittedName>
</protein>
<dbReference type="NCBIfam" id="TIGR03668">
    <property type="entry name" value="Rv0121_F420"/>
    <property type="match status" value="1"/>
</dbReference>
<evidence type="ECO:0000256" key="2">
    <source>
        <dbReference type="SAM" id="MobiDB-lite"/>
    </source>
</evidence>
<dbReference type="Proteomes" id="UP001610861">
    <property type="component" value="Unassembled WGS sequence"/>
</dbReference>
<dbReference type="InterPro" id="IPR012349">
    <property type="entry name" value="Split_barrel_FMN-bd"/>
</dbReference>
<feature type="region of interest" description="Disordered" evidence="2">
    <location>
        <begin position="1"/>
        <end position="33"/>
    </location>
</feature>
<dbReference type="SUPFAM" id="SSF50475">
    <property type="entry name" value="FMN-binding split barrel"/>
    <property type="match status" value="1"/>
</dbReference>
<dbReference type="InterPro" id="IPR011576">
    <property type="entry name" value="Pyridox_Oxase_N"/>
</dbReference>
<evidence type="ECO:0000313" key="5">
    <source>
        <dbReference type="Proteomes" id="UP001610861"/>
    </source>
</evidence>
<proteinExistence type="predicted"/>
<name>A0ABW7QEY8_9MICO</name>
<gene>
    <name evidence="4" type="ORF">ACH3VR_22890</name>
</gene>
<dbReference type="PANTHER" id="PTHR35176">
    <property type="entry name" value="HEME OXYGENASE HI_0854-RELATED"/>
    <property type="match status" value="1"/>
</dbReference>
<dbReference type="Gene3D" id="2.30.110.10">
    <property type="entry name" value="Electron Transport, Fmn-binding Protein, Chain A"/>
    <property type="match status" value="1"/>
</dbReference>
<sequence length="164" mass="18526">MTGPGNPEGCSTEGAGFAARKRQDGRVRHTAQKSRSLALGERVGRLATVSPDRGPHLVPVTFAVAEGFIVIGIDDKPKTTLDLRRLSNIRNDPRVAICWDRYDEDWSRLWWVRADGIASIAEHGRSWERAWKALDDKYEQYRHAEHRGPVIMVQVTKWSGWAHG</sequence>
<dbReference type="InterPro" id="IPR052019">
    <property type="entry name" value="F420H2_bilvrd_red/Heme_oxyg"/>
</dbReference>
<feature type="domain" description="Pyridoxamine 5'-phosphate oxidase N-terminal" evidence="3">
    <location>
        <begin position="35"/>
        <end position="161"/>
    </location>
</feature>
<keyword evidence="5" id="KW-1185">Reference proteome</keyword>
<evidence type="ECO:0000256" key="1">
    <source>
        <dbReference type="ARBA" id="ARBA00023002"/>
    </source>
</evidence>
<dbReference type="InterPro" id="IPR019967">
    <property type="entry name" value="F420-dep_enz_PPOX_Rv0121"/>
</dbReference>
<dbReference type="RefSeq" id="WP_397558657.1">
    <property type="nucleotide sequence ID" value="NZ_JBIQWL010000019.1"/>
</dbReference>
<dbReference type="PANTHER" id="PTHR35176:SF2">
    <property type="entry name" value="F420H(2)-DEPENDENT REDUCTASE RV1155"/>
    <property type="match status" value="1"/>
</dbReference>
<organism evidence="4 5">
    <name type="scientific">Microbacterium alkaliflavum</name>
    <dbReference type="NCBI Taxonomy" id="3248839"/>
    <lineage>
        <taxon>Bacteria</taxon>
        <taxon>Bacillati</taxon>
        <taxon>Actinomycetota</taxon>
        <taxon>Actinomycetes</taxon>
        <taxon>Micrococcales</taxon>
        <taxon>Microbacteriaceae</taxon>
        <taxon>Microbacterium</taxon>
    </lineage>
</organism>
<reference evidence="4 5" key="1">
    <citation type="submission" date="2024-09" db="EMBL/GenBank/DDBJ databases">
        <authorList>
            <person name="Pan X."/>
        </authorList>
    </citation>
    <scope>NUCLEOTIDE SEQUENCE [LARGE SCALE GENOMIC DNA]</scope>
    <source>
        <strain evidence="4 5">B2969</strain>
    </source>
</reference>